<organism evidence="3 4">
    <name type="scientific">Escallonia herrerae</name>
    <dbReference type="NCBI Taxonomy" id="1293975"/>
    <lineage>
        <taxon>Eukaryota</taxon>
        <taxon>Viridiplantae</taxon>
        <taxon>Streptophyta</taxon>
        <taxon>Embryophyta</taxon>
        <taxon>Tracheophyta</taxon>
        <taxon>Spermatophyta</taxon>
        <taxon>Magnoliopsida</taxon>
        <taxon>eudicotyledons</taxon>
        <taxon>Gunneridae</taxon>
        <taxon>Pentapetalae</taxon>
        <taxon>asterids</taxon>
        <taxon>campanulids</taxon>
        <taxon>Escalloniales</taxon>
        <taxon>Escalloniaceae</taxon>
        <taxon>Escallonia</taxon>
    </lineage>
</organism>
<reference evidence="3" key="1">
    <citation type="submission" date="2022-12" db="EMBL/GenBank/DDBJ databases">
        <title>Draft genome assemblies for two species of Escallonia (Escalloniales).</title>
        <authorList>
            <person name="Chanderbali A."/>
            <person name="Dervinis C."/>
            <person name="Anghel I."/>
            <person name="Soltis D."/>
            <person name="Soltis P."/>
            <person name="Zapata F."/>
        </authorList>
    </citation>
    <scope>NUCLEOTIDE SEQUENCE</scope>
    <source>
        <strain evidence="3">UCBG64.0493</strain>
        <tissue evidence="3">Leaf</tissue>
    </source>
</reference>
<dbReference type="SMART" id="SM00743">
    <property type="entry name" value="Agenet"/>
    <property type="match status" value="2"/>
</dbReference>
<evidence type="ECO:0000256" key="1">
    <source>
        <dbReference type="SAM" id="MobiDB-lite"/>
    </source>
</evidence>
<dbReference type="InterPro" id="IPR014002">
    <property type="entry name" value="Agenet_dom_plant"/>
</dbReference>
<gene>
    <name evidence="3" type="ORF">RJ639_024040</name>
</gene>
<dbReference type="Pfam" id="PF05641">
    <property type="entry name" value="Agenet"/>
    <property type="match status" value="1"/>
</dbReference>
<sequence length="602" mass="68275">MSGDNHRFVAWEEHIISQEKGNRRVHYYLKDLFGDLVLAVVGTERSLRHMVYVFSDDFIKCSGSNRAISASKKWLAKREVVNWLTSFVMKNCSTPAISYSKPWSQSLESQEISISNLWTHLADQKNQIPRKLKVQISNIVWSGEAWYCLKQLKHYPRFWRSGTTIAVHSFVFILAEEGGHYLGYLEDLYEDKKRQKKAKVQWFHHNNEVNTVISQLNPHPEEVFITPHVQVISADCIDGPATVLTPKHYEKYLSVLSQTSSFGIRMCFRQIKYNKVEPFSLSKLRGYSNQVIFSSLGCPLVFKHKSKRKRLGEVEEDEVTHKDLATRGHEQLESGNSGTTNAVRENKIAKSQPTYKKLRIKLSTKGTVGPEVQCRASSKVNENIELLCQDSGIRGCWFRCTVLQTSGKRLKVQYQDVEDVDGSGNLEEWVPAPRVAAPDKLGMRCSGRLTIRPWPPEDLSEYSFEVGVPVDASWSNGWWEGVVTGLDRTGSDGEHKVLEVQRKDLRISRDWVDNQWVHVKAKPNVLSFISSAVTPNLKLQRCASLGEEPECGHSALLNGSLKKRFRIKDDKYPGSGDDASGNRTKSVSKEGFELANQNDAAV</sequence>
<dbReference type="InterPro" id="IPR008395">
    <property type="entry name" value="Agenet-like_dom"/>
</dbReference>
<feature type="region of interest" description="Disordered" evidence="1">
    <location>
        <begin position="568"/>
        <end position="602"/>
    </location>
</feature>
<dbReference type="Pfam" id="PF01426">
    <property type="entry name" value="BAH"/>
    <property type="match status" value="1"/>
</dbReference>
<dbReference type="SMART" id="SM00439">
    <property type="entry name" value="BAH"/>
    <property type="match status" value="1"/>
</dbReference>
<dbReference type="AlphaFoldDB" id="A0AA88UZ19"/>
<dbReference type="Gene3D" id="2.30.30.490">
    <property type="match status" value="1"/>
</dbReference>
<dbReference type="GO" id="GO:0003682">
    <property type="term" value="F:chromatin binding"/>
    <property type="evidence" value="ECO:0007669"/>
    <property type="project" value="InterPro"/>
</dbReference>
<feature type="region of interest" description="Disordered" evidence="1">
    <location>
        <begin position="328"/>
        <end position="348"/>
    </location>
</feature>
<dbReference type="PANTHER" id="PTHR31917">
    <property type="entry name" value="AGENET DOMAIN-CONTAINING PROTEIN-RELATED"/>
    <property type="match status" value="1"/>
</dbReference>
<accession>A0AA88UZ19</accession>
<evidence type="ECO:0000259" key="2">
    <source>
        <dbReference type="PROSITE" id="PS51038"/>
    </source>
</evidence>
<feature type="non-terminal residue" evidence="3">
    <location>
        <position position="602"/>
    </location>
</feature>
<feature type="compositionally biased region" description="Polar residues" evidence="1">
    <location>
        <begin position="333"/>
        <end position="348"/>
    </location>
</feature>
<dbReference type="Proteomes" id="UP001188597">
    <property type="component" value="Unassembled WGS sequence"/>
</dbReference>
<dbReference type="PROSITE" id="PS51038">
    <property type="entry name" value="BAH"/>
    <property type="match status" value="1"/>
</dbReference>
<feature type="domain" description="BAH" evidence="2">
    <location>
        <begin position="163"/>
        <end position="279"/>
    </location>
</feature>
<protein>
    <recommendedName>
        <fullName evidence="2">BAH domain-containing protein</fullName>
    </recommendedName>
</protein>
<dbReference type="EMBL" id="JAVXUP010003586">
    <property type="protein sequence ID" value="KAK2998555.1"/>
    <property type="molecule type" value="Genomic_DNA"/>
</dbReference>
<keyword evidence="4" id="KW-1185">Reference proteome</keyword>
<proteinExistence type="predicted"/>
<dbReference type="PANTHER" id="PTHR31917:SF3">
    <property type="entry name" value="BROMO ADJACENT-LIKE DOMAIN PROTEIN"/>
    <property type="match status" value="1"/>
</dbReference>
<evidence type="ECO:0000313" key="3">
    <source>
        <dbReference type="EMBL" id="KAK2998555.1"/>
    </source>
</evidence>
<comment type="caution">
    <text evidence="3">The sequence shown here is derived from an EMBL/GenBank/DDBJ whole genome shotgun (WGS) entry which is preliminary data.</text>
</comment>
<evidence type="ECO:0000313" key="4">
    <source>
        <dbReference type="Proteomes" id="UP001188597"/>
    </source>
</evidence>
<name>A0AA88UZ19_9ASTE</name>
<dbReference type="InterPro" id="IPR001025">
    <property type="entry name" value="BAH_dom"/>
</dbReference>
<dbReference type="InterPro" id="IPR043151">
    <property type="entry name" value="BAH_sf"/>
</dbReference>